<keyword evidence="2" id="KW-1185">Reference proteome</keyword>
<sequence length="43" mass="4731">MLHDLASPEVPYDFKLGSTTAKAHGRALWPCVQVSIMPYIDTA</sequence>
<protein>
    <submittedName>
        <fullName evidence="1">Uncharacterized protein</fullName>
    </submittedName>
</protein>
<accession>A0A0B0N5F4</accession>
<dbReference type="Proteomes" id="UP000032142">
    <property type="component" value="Unassembled WGS sequence"/>
</dbReference>
<dbReference type="EMBL" id="JRRC01467002">
    <property type="protein sequence ID" value="KHG07089.1"/>
    <property type="molecule type" value="Genomic_DNA"/>
</dbReference>
<gene>
    <name evidence="1" type="ORF">F383_33493</name>
</gene>
<evidence type="ECO:0000313" key="2">
    <source>
        <dbReference type="Proteomes" id="UP000032142"/>
    </source>
</evidence>
<proteinExistence type="predicted"/>
<dbReference type="AlphaFoldDB" id="A0A0B0N5F4"/>
<comment type="caution">
    <text evidence="1">The sequence shown here is derived from an EMBL/GenBank/DDBJ whole genome shotgun (WGS) entry which is preliminary data.</text>
</comment>
<name>A0A0B0N5F4_GOSAR</name>
<evidence type="ECO:0000313" key="1">
    <source>
        <dbReference type="EMBL" id="KHG07089.1"/>
    </source>
</evidence>
<organism evidence="1 2">
    <name type="scientific">Gossypium arboreum</name>
    <name type="common">Tree cotton</name>
    <name type="synonym">Gossypium nanking</name>
    <dbReference type="NCBI Taxonomy" id="29729"/>
    <lineage>
        <taxon>Eukaryota</taxon>
        <taxon>Viridiplantae</taxon>
        <taxon>Streptophyta</taxon>
        <taxon>Embryophyta</taxon>
        <taxon>Tracheophyta</taxon>
        <taxon>Spermatophyta</taxon>
        <taxon>Magnoliopsida</taxon>
        <taxon>eudicotyledons</taxon>
        <taxon>Gunneridae</taxon>
        <taxon>Pentapetalae</taxon>
        <taxon>rosids</taxon>
        <taxon>malvids</taxon>
        <taxon>Malvales</taxon>
        <taxon>Malvaceae</taxon>
        <taxon>Malvoideae</taxon>
        <taxon>Gossypium</taxon>
    </lineage>
</organism>
<reference evidence="2" key="1">
    <citation type="submission" date="2014-09" db="EMBL/GenBank/DDBJ databases">
        <authorList>
            <person name="Mudge J."/>
            <person name="Ramaraj T."/>
            <person name="Lindquist I.E."/>
            <person name="Bharti A.K."/>
            <person name="Sundararajan A."/>
            <person name="Cameron C.T."/>
            <person name="Woodward J.E."/>
            <person name="May G.D."/>
            <person name="Brubaker C."/>
            <person name="Broadhvest J."/>
            <person name="Wilkins T.A."/>
        </authorList>
    </citation>
    <scope>NUCLEOTIDE SEQUENCE</scope>
    <source>
        <strain evidence="2">cv. AKA8401</strain>
    </source>
</reference>